<dbReference type="SUPFAM" id="SSF100950">
    <property type="entry name" value="NagB/RpiA/CoA transferase-like"/>
    <property type="match status" value="1"/>
</dbReference>
<dbReference type="InterPro" id="IPR006148">
    <property type="entry name" value="Glc/Gal-6P_isomerase"/>
</dbReference>
<name>A0A1S9PG11_9SPHI</name>
<dbReference type="OrthoDB" id="9791139at2"/>
<proteinExistence type="predicted"/>
<dbReference type="GO" id="GO:0005737">
    <property type="term" value="C:cytoplasm"/>
    <property type="evidence" value="ECO:0007669"/>
    <property type="project" value="TreeGrafter"/>
</dbReference>
<dbReference type="PANTHER" id="PTHR11280:SF6">
    <property type="entry name" value="GLUCOSAMINE-6-PHOSPHATE ISOMERASE NAGB"/>
    <property type="match status" value="1"/>
</dbReference>
<dbReference type="EMBL" id="MBTF01000012">
    <property type="protein sequence ID" value="OOQ59901.1"/>
    <property type="molecule type" value="Genomic_DNA"/>
</dbReference>
<comment type="caution">
    <text evidence="2">The sequence shown here is derived from an EMBL/GenBank/DDBJ whole genome shotgun (WGS) entry which is preliminary data.</text>
</comment>
<gene>
    <name evidence="2" type="ORF">BC343_06450</name>
</gene>
<protein>
    <submittedName>
        <fullName evidence="2">Glucosamine-6-phosphate deaminase</fullName>
    </submittedName>
</protein>
<sequence>MKKDKLDVLVAENRAALGHLAAGMAANKIKELLPVKPELNIIFAAAPSQNEFLAALVADESIEWRRINAFHMDEYLGLSEGAPQLFSSFLKESIFDKVPFKSVNCINGSSADALDECERYAALLKTNPADIVCMGIGENTHIAFNDPHVANFKDSQLVKIVELDTACRRQQVNDGCFATLADVPQYALTLTVPALIAAPYIFCMVPGKNKARAIAHTLSTPVTELYPSTILRQHPNAVLFTDADSFSLMD</sequence>
<dbReference type="STRING" id="1792845.BC343_06450"/>
<dbReference type="AlphaFoldDB" id="A0A1S9PG11"/>
<dbReference type="InterPro" id="IPR037171">
    <property type="entry name" value="NagB/RpiA_transferase-like"/>
</dbReference>
<dbReference type="GO" id="GO:0006046">
    <property type="term" value="P:N-acetylglucosamine catabolic process"/>
    <property type="evidence" value="ECO:0007669"/>
    <property type="project" value="TreeGrafter"/>
</dbReference>
<organism evidence="2 3">
    <name type="scientific">Mucilaginibacter pedocola</name>
    <dbReference type="NCBI Taxonomy" id="1792845"/>
    <lineage>
        <taxon>Bacteria</taxon>
        <taxon>Pseudomonadati</taxon>
        <taxon>Bacteroidota</taxon>
        <taxon>Sphingobacteriia</taxon>
        <taxon>Sphingobacteriales</taxon>
        <taxon>Sphingobacteriaceae</taxon>
        <taxon>Mucilaginibacter</taxon>
    </lineage>
</organism>
<dbReference type="GO" id="GO:0005975">
    <property type="term" value="P:carbohydrate metabolic process"/>
    <property type="evidence" value="ECO:0007669"/>
    <property type="project" value="InterPro"/>
</dbReference>
<dbReference type="GO" id="GO:0006043">
    <property type="term" value="P:glucosamine catabolic process"/>
    <property type="evidence" value="ECO:0007669"/>
    <property type="project" value="TreeGrafter"/>
</dbReference>
<dbReference type="InterPro" id="IPR004547">
    <property type="entry name" value="Glucosamine6P_isomerase"/>
</dbReference>
<dbReference type="CDD" id="cd01399">
    <property type="entry name" value="GlcN6P_deaminase"/>
    <property type="match status" value="1"/>
</dbReference>
<feature type="domain" description="Glucosamine/galactosamine-6-phosphate isomerase" evidence="1">
    <location>
        <begin position="14"/>
        <end position="233"/>
    </location>
</feature>
<reference evidence="2 3" key="1">
    <citation type="submission" date="2016-07" db="EMBL/GenBank/DDBJ databases">
        <title>Genomic analysis of zinc-resistant bacterium Mucilaginibacter pedocola TBZ30.</title>
        <authorList>
            <person name="Huang J."/>
            <person name="Tang J."/>
        </authorList>
    </citation>
    <scope>NUCLEOTIDE SEQUENCE [LARGE SCALE GENOMIC DNA]</scope>
    <source>
        <strain evidence="2 3">TBZ30</strain>
    </source>
</reference>
<dbReference type="GO" id="GO:0019262">
    <property type="term" value="P:N-acetylneuraminate catabolic process"/>
    <property type="evidence" value="ECO:0007669"/>
    <property type="project" value="TreeGrafter"/>
</dbReference>
<evidence type="ECO:0000313" key="2">
    <source>
        <dbReference type="EMBL" id="OOQ59901.1"/>
    </source>
</evidence>
<dbReference type="GO" id="GO:0042802">
    <property type="term" value="F:identical protein binding"/>
    <property type="evidence" value="ECO:0007669"/>
    <property type="project" value="TreeGrafter"/>
</dbReference>
<dbReference type="Pfam" id="PF01182">
    <property type="entry name" value="Glucosamine_iso"/>
    <property type="match status" value="1"/>
</dbReference>
<dbReference type="Gene3D" id="3.40.50.1360">
    <property type="match status" value="1"/>
</dbReference>
<keyword evidence="3" id="KW-1185">Reference proteome</keyword>
<dbReference type="PANTHER" id="PTHR11280">
    <property type="entry name" value="GLUCOSAMINE-6-PHOSPHATE ISOMERASE"/>
    <property type="match status" value="1"/>
</dbReference>
<accession>A0A1S9PG11</accession>
<evidence type="ECO:0000313" key="3">
    <source>
        <dbReference type="Proteomes" id="UP000189739"/>
    </source>
</evidence>
<dbReference type="GO" id="GO:0004342">
    <property type="term" value="F:glucosamine-6-phosphate deaminase activity"/>
    <property type="evidence" value="ECO:0007669"/>
    <property type="project" value="InterPro"/>
</dbReference>
<evidence type="ECO:0000259" key="1">
    <source>
        <dbReference type="Pfam" id="PF01182"/>
    </source>
</evidence>
<dbReference type="Proteomes" id="UP000189739">
    <property type="component" value="Unassembled WGS sequence"/>
</dbReference>